<dbReference type="EMBL" id="KV784366">
    <property type="protein sequence ID" value="OEU11859.1"/>
    <property type="molecule type" value="Genomic_DNA"/>
</dbReference>
<dbReference type="InterPro" id="IPR001223">
    <property type="entry name" value="Glyco_hydro18_cat"/>
</dbReference>
<dbReference type="Proteomes" id="UP000095751">
    <property type="component" value="Unassembled WGS sequence"/>
</dbReference>
<reference evidence="6 7" key="1">
    <citation type="submission" date="2016-09" db="EMBL/GenBank/DDBJ databases">
        <title>Extensive genetic diversity and differential bi-allelic expression allows diatom success in the polar Southern Ocean.</title>
        <authorList>
            <consortium name="DOE Joint Genome Institute"/>
            <person name="Mock T."/>
            <person name="Otillar R.P."/>
            <person name="Strauss J."/>
            <person name="Dupont C."/>
            <person name="Frickenhaus S."/>
            <person name="Maumus F."/>
            <person name="Mcmullan M."/>
            <person name="Sanges R."/>
            <person name="Schmutz J."/>
            <person name="Toseland A."/>
            <person name="Valas R."/>
            <person name="Veluchamy A."/>
            <person name="Ward B.J."/>
            <person name="Allen A."/>
            <person name="Barry K."/>
            <person name="Falciatore A."/>
            <person name="Ferrante M."/>
            <person name="Fortunato A.E."/>
            <person name="Gloeckner G."/>
            <person name="Gruber A."/>
            <person name="Hipkin R."/>
            <person name="Janech M."/>
            <person name="Kroth P."/>
            <person name="Leese F."/>
            <person name="Lindquist E."/>
            <person name="Lyon B.R."/>
            <person name="Martin J."/>
            <person name="Mayer C."/>
            <person name="Parker M."/>
            <person name="Quesneville H."/>
            <person name="Raymond J."/>
            <person name="Uhlig C."/>
            <person name="Valentin K.U."/>
            <person name="Worden A.Z."/>
            <person name="Armbrust E.V."/>
            <person name="Bowler C."/>
            <person name="Green B."/>
            <person name="Moulton V."/>
            <person name="Van Oosterhout C."/>
            <person name="Grigoriev I."/>
        </authorList>
    </citation>
    <scope>NUCLEOTIDE SEQUENCE [LARGE SCALE GENOMIC DNA]</scope>
    <source>
        <strain evidence="6 7">CCMP1102</strain>
    </source>
</reference>
<dbReference type="Gene3D" id="3.20.20.80">
    <property type="entry name" value="Glycosidases"/>
    <property type="match status" value="1"/>
</dbReference>
<dbReference type="KEGG" id="fcy:FRACYDRAFT_191881"/>
<evidence type="ECO:0000256" key="4">
    <source>
        <dbReference type="RuleBase" id="RU004453"/>
    </source>
</evidence>
<dbReference type="OrthoDB" id="43722at2759"/>
<evidence type="ECO:0000256" key="2">
    <source>
        <dbReference type="ARBA" id="ARBA00023295"/>
    </source>
</evidence>
<proteinExistence type="inferred from homology"/>
<dbReference type="GO" id="GO:0004553">
    <property type="term" value="F:hydrolase activity, hydrolyzing O-glycosyl compounds"/>
    <property type="evidence" value="ECO:0007669"/>
    <property type="project" value="InterPro"/>
</dbReference>
<organism evidence="6 7">
    <name type="scientific">Fragilariopsis cylindrus CCMP1102</name>
    <dbReference type="NCBI Taxonomy" id="635003"/>
    <lineage>
        <taxon>Eukaryota</taxon>
        <taxon>Sar</taxon>
        <taxon>Stramenopiles</taxon>
        <taxon>Ochrophyta</taxon>
        <taxon>Bacillariophyta</taxon>
        <taxon>Bacillariophyceae</taxon>
        <taxon>Bacillariophycidae</taxon>
        <taxon>Bacillariales</taxon>
        <taxon>Bacillariaceae</taxon>
        <taxon>Fragilariopsis</taxon>
    </lineage>
</organism>
<sequence length="187" mass="20727">MAQYTHIVIAFAVSYSWSPGKNICSETCEIDTPPVCENAPRPDLIQKWKDAGKKIILSFGGAGMGGSWAGDNNDCWDYCFGRETQVVNRLTTIVNEMGLDGVDIDYEYFHEDNQNGSGFTRGAQAQKFLKDVTVGLRNSMPAGSELTHAPMEPDMVPGKAYFNILKEVASSLDFLMPQYYNGYVRSL</sequence>
<keyword evidence="7" id="KW-1185">Reference proteome</keyword>
<feature type="domain" description="GH18" evidence="5">
    <location>
        <begin position="1"/>
        <end position="187"/>
    </location>
</feature>
<dbReference type="SUPFAM" id="SSF51445">
    <property type="entry name" value="(Trans)glycosidases"/>
    <property type="match status" value="1"/>
</dbReference>
<protein>
    <submittedName>
        <fullName evidence="6">Glycoside hydrolase</fullName>
    </submittedName>
</protein>
<evidence type="ECO:0000256" key="3">
    <source>
        <dbReference type="RuleBase" id="RU000489"/>
    </source>
</evidence>
<dbReference type="InterPro" id="IPR017853">
    <property type="entry name" value="GH"/>
</dbReference>
<dbReference type="InterPro" id="IPR001579">
    <property type="entry name" value="Glyco_hydro_18_chit_AS"/>
</dbReference>
<evidence type="ECO:0000259" key="5">
    <source>
        <dbReference type="PROSITE" id="PS51910"/>
    </source>
</evidence>
<dbReference type="InParanoid" id="A0A1E7F168"/>
<evidence type="ECO:0000256" key="1">
    <source>
        <dbReference type="ARBA" id="ARBA00022801"/>
    </source>
</evidence>
<dbReference type="AlphaFoldDB" id="A0A1E7F168"/>
<evidence type="ECO:0000313" key="7">
    <source>
        <dbReference type="Proteomes" id="UP000095751"/>
    </source>
</evidence>
<dbReference type="GO" id="GO:0005975">
    <property type="term" value="P:carbohydrate metabolic process"/>
    <property type="evidence" value="ECO:0007669"/>
    <property type="project" value="InterPro"/>
</dbReference>
<dbReference type="PROSITE" id="PS51910">
    <property type="entry name" value="GH18_2"/>
    <property type="match status" value="1"/>
</dbReference>
<comment type="similarity">
    <text evidence="4">Belongs to the glycosyl hydrolase 18 family.</text>
</comment>
<keyword evidence="2 3" id="KW-0326">Glycosidase</keyword>
<name>A0A1E7F168_9STRA</name>
<dbReference type="Pfam" id="PF00704">
    <property type="entry name" value="Glyco_hydro_18"/>
    <property type="match status" value="1"/>
</dbReference>
<keyword evidence="1 3" id="KW-0378">Hydrolase</keyword>
<accession>A0A1E7F168</accession>
<evidence type="ECO:0000313" key="6">
    <source>
        <dbReference type="EMBL" id="OEU11859.1"/>
    </source>
</evidence>
<gene>
    <name evidence="6" type="primary">Fc_191881</name>
    <name evidence="6" type="ORF">FRACYDRAFT_191881</name>
</gene>
<dbReference type="PROSITE" id="PS01095">
    <property type="entry name" value="GH18_1"/>
    <property type="match status" value="1"/>
</dbReference>
<feature type="non-terminal residue" evidence="6">
    <location>
        <position position="187"/>
    </location>
</feature>